<dbReference type="GO" id="GO:0043531">
    <property type="term" value="F:ADP binding"/>
    <property type="evidence" value="ECO:0007669"/>
    <property type="project" value="InterPro"/>
</dbReference>
<dbReference type="Proteomes" id="UP000265520">
    <property type="component" value="Unassembled WGS sequence"/>
</dbReference>
<feature type="domain" description="Disease resistance N-terminal" evidence="6">
    <location>
        <begin position="14"/>
        <end position="103"/>
    </location>
</feature>
<evidence type="ECO:0000256" key="3">
    <source>
        <dbReference type="ARBA" id="ARBA00022821"/>
    </source>
</evidence>
<dbReference type="AlphaFoldDB" id="A0A392MBQ0"/>
<evidence type="ECO:0000259" key="5">
    <source>
        <dbReference type="Pfam" id="PF00931"/>
    </source>
</evidence>
<name>A0A392MBQ0_9FABA</name>
<feature type="domain" description="NB-ARC" evidence="5">
    <location>
        <begin position="190"/>
        <end position="270"/>
    </location>
</feature>
<keyword evidence="3" id="KW-0611">Plant defense</keyword>
<dbReference type="InterPro" id="IPR041118">
    <property type="entry name" value="Rx_N"/>
</dbReference>
<protein>
    <submittedName>
        <fullName evidence="7">Disease resistance protein</fullName>
    </submittedName>
</protein>
<evidence type="ECO:0000259" key="6">
    <source>
        <dbReference type="Pfam" id="PF18052"/>
    </source>
</evidence>
<keyword evidence="4" id="KW-0067">ATP-binding</keyword>
<sequence>MAVELVGGALLSAFLQVTFEKLASAGIQDYFRTRKLNEKLLKKLNITLLSINVVVDDAELKQIRNQPVKAWLDAVKDVVLDAEDLLNEIDIEVSRCKLEAESQSSTTTANKVWSFFNASSSSFDKEIESKMHEVLENLEYLASKKDILGLKEASTASGLSVESGSQLSRKLPSTSLPVDSVIYGRDVDKEVISNWLTSNVENDNNQLSIISIVGMGGMGKTTLAQHLYNDPKMEGIFDVKAWVSVSQEFDVFKVTRAILEGITGSTDDCRDLNMVQER</sequence>
<gene>
    <name evidence="7" type="ORF">A2U01_0005357</name>
</gene>
<keyword evidence="2" id="KW-0547">Nucleotide-binding</keyword>
<reference evidence="7 8" key="1">
    <citation type="journal article" date="2018" name="Front. Plant Sci.">
        <title>Red Clover (Trifolium pratense) and Zigzag Clover (T. medium) - A Picture of Genomic Similarities and Differences.</title>
        <authorList>
            <person name="Dluhosova J."/>
            <person name="Istvanek J."/>
            <person name="Nedelnik J."/>
            <person name="Repkova J."/>
        </authorList>
    </citation>
    <scope>NUCLEOTIDE SEQUENCE [LARGE SCALE GENOMIC DNA]</scope>
    <source>
        <strain evidence="8">cv. 10/8</strain>
        <tissue evidence="7">Leaf</tissue>
    </source>
</reference>
<accession>A0A392MBQ0</accession>
<evidence type="ECO:0000256" key="4">
    <source>
        <dbReference type="ARBA" id="ARBA00022840"/>
    </source>
</evidence>
<evidence type="ECO:0000313" key="8">
    <source>
        <dbReference type="Proteomes" id="UP000265520"/>
    </source>
</evidence>
<organism evidence="7 8">
    <name type="scientific">Trifolium medium</name>
    <dbReference type="NCBI Taxonomy" id="97028"/>
    <lineage>
        <taxon>Eukaryota</taxon>
        <taxon>Viridiplantae</taxon>
        <taxon>Streptophyta</taxon>
        <taxon>Embryophyta</taxon>
        <taxon>Tracheophyta</taxon>
        <taxon>Spermatophyta</taxon>
        <taxon>Magnoliopsida</taxon>
        <taxon>eudicotyledons</taxon>
        <taxon>Gunneridae</taxon>
        <taxon>Pentapetalae</taxon>
        <taxon>rosids</taxon>
        <taxon>fabids</taxon>
        <taxon>Fabales</taxon>
        <taxon>Fabaceae</taxon>
        <taxon>Papilionoideae</taxon>
        <taxon>50 kb inversion clade</taxon>
        <taxon>NPAAA clade</taxon>
        <taxon>Hologalegina</taxon>
        <taxon>IRL clade</taxon>
        <taxon>Trifolieae</taxon>
        <taxon>Trifolium</taxon>
    </lineage>
</organism>
<dbReference type="InterPro" id="IPR002182">
    <property type="entry name" value="NB-ARC"/>
</dbReference>
<dbReference type="Pfam" id="PF18052">
    <property type="entry name" value="Rx_N"/>
    <property type="match status" value="1"/>
</dbReference>
<dbReference type="SUPFAM" id="SSF52540">
    <property type="entry name" value="P-loop containing nucleoside triphosphate hydrolases"/>
    <property type="match status" value="1"/>
</dbReference>
<proteinExistence type="predicted"/>
<dbReference type="GO" id="GO:0005524">
    <property type="term" value="F:ATP binding"/>
    <property type="evidence" value="ECO:0007669"/>
    <property type="project" value="UniProtKB-KW"/>
</dbReference>
<dbReference type="PANTHER" id="PTHR36766">
    <property type="entry name" value="PLANT BROAD-SPECTRUM MILDEW RESISTANCE PROTEIN RPW8"/>
    <property type="match status" value="1"/>
</dbReference>
<evidence type="ECO:0000256" key="1">
    <source>
        <dbReference type="ARBA" id="ARBA00022737"/>
    </source>
</evidence>
<evidence type="ECO:0000256" key="2">
    <source>
        <dbReference type="ARBA" id="ARBA00022741"/>
    </source>
</evidence>
<keyword evidence="1" id="KW-0677">Repeat</keyword>
<keyword evidence="8" id="KW-1185">Reference proteome</keyword>
<dbReference type="PANTHER" id="PTHR36766:SF40">
    <property type="entry name" value="DISEASE RESISTANCE PROTEIN RGA3"/>
    <property type="match status" value="1"/>
</dbReference>
<dbReference type="Gene3D" id="3.40.50.300">
    <property type="entry name" value="P-loop containing nucleotide triphosphate hydrolases"/>
    <property type="match status" value="1"/>
</dbReference>
<dbReference type="Pfam" id="PF00931">
    <property type="entry name" value="NB-ARC"/>
    <property type="match status" value="1"/>
</dbReference>
<dbReference type="InterPro" id="IPR027417">
    <property type="entry name" value="P-loop_NTPase"/>
</dbReference>
<dbReference type="EMBL" id="LXQA010006960">
    <property type="protein sequence ID" value="MCH84525.1"/>
    <property type="molecule type" value="Genomic_DNA"/>
</dbReference>
<dbReference type="Gene3D" id="1.20.5.4130">
    <property type="match status" value="1"/>
</dbReference>
<dbReference type="GO" id="GO:0006952">
    <property type="term" value="P:defense response"/>
    <property type="evidence" value="ECO:0007669"/>
    <property type="project" value="UniProtKB-KW"/>
</dbReference>
<evidence type="ECO:0000313" key="7">
    <source>
        <dbReference type="EMBL" id="MCH84525.1"/>
    </source>
</evidence>
<comment type="caution">
    <text evidence="7">The sequence shown here is derived from an EMBL/GenBank/DDBJ whole genome shotgun (WGS) entry which is preliminary data.</text>
</comment>
<feature type="non-terminal residue" evidence="7">
    <location>
        <position position="278"/>
    </location>
</feature>